<evidence type="ECO:0000313" key="4">
    <source>
        <dbReference type="Proteomes" id="UP000799436"/>
    </source>
</evidence>
<evidence type="ECO:0000256" key="2">
    <source>
        <dbReference type="SAM" id="MobiDB-lite"/>
    </source>
</evidence>
<gene>
    <name evidence="3" type="ORF">EJ03DRAFT_381143</name>
</gene>
<dbReference type="Proteomes" id="UP000799436">
    <property type="component" value="Unassembled WGS sequence"/>
</dbReference>
<feature type="region of interest" description="Disordered" evidence="2">
    <location>
        <begin position="487"/>
        <end position="506"/>
    </location>
</feature>
<proteinExistence type="predicted"/>
<dbReference type="AlphaFoldDB" id="A0A6G1LGB8"/>
<protein>
    <submittedName>
        <fullName evidence="3">Uncharacterized protein</fullName>
    </submittedName>
</protein>
<name>A0A6G1LGB8_9PEZI</name>
<reference evidence="3" key="1">
    <citation type="journal article" date="2020" name="Stud. Mycol.">
        <title>101 Dothideomycetes genomes: a test case for predicting lifestyles and emergence of pathogens.</title>
        <authorList>
            <person name="Haridas S."/>
            <person name="Albert R."/>
            <person name="Binder M."/>
            <person name="Bloem J."/>
            <person name="Labutti K."/>
            <person name="Salamov A."/>
            <person name="Andreopoulos B."/>
            <person name="Baker S."/>
            <person name="Barry K."/>
            <person name="Bills G."/>
            <person name="Bluhm B."/>
            <person name="Cannon C."/>
            <person name="Castanera R."/>
            <person name="Culley D."/>
            <person name="Daum C."/>
            <person name="Ezra D."/>
            <person name="Gonzalez J."/>
            <person name="Henrissat B."/>
            <person name="Kuo A."/>
            <person name="Liang C."/>
            <person name="Lipzen A."/>
            <person name="Lutzoni F."/>
            <person name="Magnuson J."/>
            <person name="Mondo S."/>
            <person name="Nolan M."/>
            <person name="Ohm R."/>
            <person name="Pangilinan J."/>
            <person name="Park H.-J."/>
            <person name="Ramirez L."/>
            <person name="Alfaro M."/>
            <person name="Sun H."/>
            <person name="Tritt A."/>
            <person name="Yoshinaga Y."/>
            <person name="Zwiers L.-H."/>
            <person name="Turgeon B."/>
            <person name="Goodwin S."/>
            <person name="Spatafora J."/>
            <person name="Crous P."/>
            <person name="Grigoriev I."/>
        </authorList>
    </citation>
    <scope>NUCLEOTIDE SEQUENCE</scope>
    <source>
        <strain evidence="3">CBS 116005</strain>
    </source>
</reference>
<dbReference type="EMBL" id="ML995818">
    <property type="protein sequence ID" value="KAF2771619.1"/>
    <property type="molecule type" value="Genomic_DNA"/>
</dbReference>
<organism evidence="3 4">
    <name type="scientific">Teratosphaeria nubilosa</name>
    <dbReference type="NCBI Taxonomy" id="161662"/>
    <lineage>
        <taxon>Eukaryota</taxon>
        <taxon>Fungi</taxon>
        <taxon>Dikarya</taxon>
        <taxon>Ascomycota</taxon>
        <taxon>Pezizomycotina</taxon>
        <taxon>Dothideomycetes</taxon>
        <taxon>Dothideomycetidae</taxon>
        <taxon>Mycosphaerellales</taxon>
        <taxon>Teratosphaeriaceae</taxon>
        <taxon>Teratosphaeria</taxon>
    </lineage>
</organism>
<sequence length="715" mass="80247">MPATPNPTEDPFDRLTFSQMKQCVVAYHGLKTDHDCVNAGLRETIDAKGQLEKENIMLKKDNATLKKGKAALLERVESADQENVVRIKTVAELRTSLEMAKSEIGRLKERNATLQRQLDDAASAEDDRTTYLRKIEDLERSLAGKDSLLSSQQAEHKRARREFSEHMEKLEAEREDLACQALRRSSEESHCLAAWLELTDSRDVAEHNSYQLALALAKASDEHLTIQAALTRLSEQIVAAERQAAHYKLEVCVKSKALKEITGEVQWLSDAYESNRADLNDELSRNRELNKDLRDCRDRADREKKDRDSKISRLDEDAQHRQQLIEQKRNAYEKLRSHCNKLQQELATRSTLETYLAETAAETDTKKRKRTPVNGFRACGAHLVTKDQLSYDHSKKPGADEDIRSVSIHGRILPRGVTMLVDKTKMHEIVEVDEHITEGGAQVVDADGIQHLNEMPWTLTAHDQRPWVMDPEKGLVDPSTVAMATSTSAHEQSLGGLDTPASPDELAGGKLSITVPSIGTKNAELQTPASPVIDSALDPITRAEASPNATAENTLNAVWRQWDDEKQDMDGDSLRRLRRQELRRNKLQKIDRYVPEERDGSLFVSPTASRGGRMPASGEVFDATLSHEPAMHPNRAAPVAPKEILQSGDEHAGREQPAPQRRPSSTTIPAAYHEDLCQPQAPSRLHNKLPKRAWPDGPSNPRAVAASKRRRRRWS</sequence>
<accession>A0A6G1LGB8</accession>
<feature type="region of interest" description="Disordered" evidence="2">
    <location>
        <begin position="299"/>
        <end position="320"/>
    </location>
</feature>
<evidence type="ECO:0000313" key="3">
    <source>
        <dbReference type="EMBL" id="KAF2771619.1"/>
    </source>
</evidence>
<keyword evidence="1" id="KW-0175">Coiled coil</keyword>
<keyword evidence="4" id="KW-1185">Reference proteome</keyword>
<feature type="region of interest" description="Disordered" evidence="2">
    <location>
        <begin position="648"/>
        <end position="715"/>
    </location>
</feature>
<dbReference type="OrthoDB" id="10391980at2759"/>
<evidence type="ECO:0000256" key="1">
    <source>
        <dbReference type="SAM" id="Coils"/>
    </source>
</evidence>
<feature type="coiled-coil region" evidence="1">
    <location>
        <begin position="90"/>
        <end position="180"/>
    </location>
</feature>